<evidence type="ECO:0000256" key="5">
    <source>
        <dbReference type="ARBA" id="ARBA00022989"/>
    </source>
</evidence>
<keyword evidence="3" id="KW-1003">Cell membrane</keyword>
<gene>
    <name evidence="9" type="ORF">ERS852392_03394</name>
</gene>
<comment type="subcellular location">
    <subcellularLocation>
        <location evidence="1">Cell membrane</location>
        <topology evidence="1">Multi-pass membrane protein</topology>
    </subcellularLocation>
</comment>
<feature type="transmembrane region" description="Helical" evidence="7">
    <location>
        <begin position="78"/>
        <end position="98"/>
    </location>
</feature>
<evidence type="ECO:0000256" key="6">
    <source>
        <dbReference type="ARBA" id="ARBA00023136"/>
    </source>
</evidence>
<dbReference type="PANTHER" id="PTHR40074:SF2">
    <property type="entry name" value="O-ACETYLTRANSFERASE WECH"/>
    <property type="match status" value="1"/>
</dbReference>
<evidence type="ECO:0000256" key="4">
    <source>
        <dbReference type="ARBA" id="ARBA00022692"/>
    </source>
</evidence>
<comment type="similarity">
    <text evidence="2">Belongs to the acyltransferase 3 family.</text>
</comment>
<keyword evidence="6 7" id="KW-0472">Membrane</keyword>
<protein>
    <submittedName>
        <fullName evidence="9">Uncharacterized protein conserved in bacteria</fullName>
    </submittedName>
</protein>
<dbReference type="Proteomes" id="UP000095395">
    <property type="component" value="Unassembled WGS sequence"/>
</dbReference>
<reference evidence="9 10" key="1">
    <citation type="submission" date="2015-09" db="EMBL/GenBank/DDBJ databases">
        <authorList>
            <consortium name="Pathogen Informatics"/>
        </authorList>
    </citation>
    <scope>NUCLEOTIDE SEQUENCE [LARGE SCALE GENOMIC DNA]</scope>
    <source>
        <strain evidence="9 10">2789STDY5608835</strain>
    </source>
</reference>
<dbReference type="EMBL" id="CYYR01000038">
    <property type="protein sequence ID" value="CUO51237.1"/>
    <property type="molecule type" value="Genomic_DNA"/>
</dbReference>
<evidence type="ECO:0000256" key="3">
    <source>
        <dbReference type="ARBA" id="ARBA00022475"/>
    </source>
</evidence>
<name>A0A174FP01_9FIRM</name>
<feature type="transmembrane region" description="Helical" evidence="7">
    <location>
        <begin position="269"/>
        <end position="287"/>
    </location>
</feature>
<feature type="transmembrane region" description="Helical" evidence="7">
    <location>
        <begin position="120"/>
        <end position="141"/>
    </location>
</feature>
<evidence type="ECO:0000259" key="8">
    <source>
        <dbReference type="Pfam" id="PF01757"/>
    </source>
</evidence>
<feature type="transmembrane region" description="Helical" evidence="7">
    <location>
        <begin position="307"/>
        <end position="330"/>
    </location>
</feature>
<evidence type="ECO:0000313" key="10">
    <source>
        <dbReference type="Proteomes" id="UP000095395"/>
    </source>
</evidence>
<dbReference type="RefSeq" id="WP_055303408.1">
    <property type="nucleotide sequence ID" value="NZ_CYYR01000038.1"/>
</dbReference>
<dbReference type="GO" id="GO:0016413">
    <property type="term" value="F:O-acetyltransferase activity"/>
    <property type="evidence" value="ECO:0007669"/>
    <property type="project" value="TreeGrafter"/>
</dbReference>
<dbReference type="AlphaFoldDB" id="A0A174FP01"/>
<feature type="transmembrane region" description="Helical" evidence="7">
    <location>
        <begin position="204"/>
        <end position="224"/>
    </location>
</feature>
<dbReference type="GO" id="GO:0005886">
    <property type="term" value="C:plasma membrane"/>
    <property type="evidence" value="ECO:0007669"/>
    <property type="project" value="UniProtKB-SubCell"/>
</dbReference>
<sequence>MRRNEGIDALRMCSMFMVVVLHVLAQGSILSNVGESPYSVNYQVAWFLETMAFCAVNCFALISGYVGVKSQFHYYKGVILWLQVVFWTVSITVIYEITKPEVVGIRQWIKAVLPVSMQEYWYVTSYFCMFLFIPFMNKLFIHLNRTELKVLGITIVAGVSFFPTCVMHDLYTLHGGYTFIWLAMLYLLGGVIQRLEFGKEIRKITLFLIYIGAVVLSWGIKFILERHPISLVSSNFLINYTSPTMLICAVSLVLLFARTEFRTEGVKKLIKAASPLAFSVYIIHTNPLVWDYWLSGRYAFAAGKTPVVLVGIVIGKAVLIYIACSLADMIRLFLFKMLKLVEIGKKIETHFLS</sequence>
<keyword evidence="4 7" id="KW-0812">Transmembrane</keyword>
<proteinExistence type="inferred from homology"/>
<evidence type="ECO:0000256" key="2">
    <source>
        <dbReference type="ARBA" id="ARBA00007400"/>
    </source>
</evidence>
<feature type="transmembrane region" description="Helical" evidence="7">
    <location>
        <begin position="176"/>
        <end position="192"/>
    </location>
</feature>
<evidence type="ECO:0000256" key="7">
    <source>
        <dbReference type="SAM" id="Phobius"/>
    </source>
</evidence>
<dbReference type="Pfam" id="PF01757">
    <property type="entry name" value="Acyl_transf_3"/>
    <property type="match status" value="1"/>
</dbReference>
<feature type="transmembrane region" description="Helical" evidence="7">
    <location>
        <begin position="236"/>
        <end position="257"/>
    </location>
</feature>
<feature type="transmembrane region" description="Helical" evidence="7">
    <location>
        <begin position="45"/>
        <end position="66"/>
    </location>
</feature>
<dbReference type="GO" id="GO:0009246">
    <property type="term" value="P:enterobacterial common antigen biosynthetic process"/>
    <property type="evidence" value="ECO:0007669"/>
    <property type="project" value="TreeGrafter"/>
</dbReference>
<keyword evidence="5 7" id="KW-1133">Transmembrane helix</keyword>
<feature type="transmembrane region" description="Helical" evidence="7">
    <location>
        <begin position="12"/>
        <end position="33"/>
    </location>
</feature>
<dbReference type="InterPro" id="IPR002656">
    <property type="entry name" value="Acyl_transf_3_dom"/>
</dbReference>
<feature type="domain" description="Acyltransferase 3" evidence="8">
    <location>
        <begin position="5"/>
        <end position="313"/>
    </location>
</feature>
<accession>A0A174FP01</accession>
<feature type="transmembrane region" description="Helical" evidence="7">
    <location>
        <begin position="148"/>
        <end position="170"/>
    </location>
</feature>
<evidence type="ECO:0000256" key="1">
    <source>
        <dbReference type="ARBA" id="ARBA00004651"/>
    </source>
</evidence>
<dbReference type="PANTHER" id="PTHR40074">
    <property type="entry name" value="O-ACETYLTRANSFERASE WECH"/>
    <property type="match status" value="1"/>
</dbReference>
<evidence type="ECO:0000313" key="9">
    <source>
        <dbReference type="EMBL" id="CUO51237.1"/>
    </source>
</evidence>
<organism evidence="9 10">
    <name type="scientific">Roseburia inulinivorans</name>
    <dbReference type="NCBI Taxonomy" id="360807"/>
    <lineage>
        <taxon>Bacteria</taxon>
        <taxon>Bacillati</taxon>
        <taxon>Bacillota</taxon>
        <taxon>Clostridia</taxon>
        <taxon>Lachnospirales</taxon>
        <taxon>Lachnospiraceae</taxon>
        <taxon>Roseburia</taxon>
    </lineage>
</organism>